<evidence type="ECO:0000313" key="8">
    <source>
        <dbReference type="EMBL" id="MCQ8278993.1"/>
    </source>
</evidence>
<gene>
    <name evidence="8" type="ORF">NFI95_11095</name>
</gene>
<evidence type="ECO:0000256" key="4">
    <source>
        <dbReference type="ARBA" id="ARBA00022989"/>
    </source>
</evidence>
<keyword evidence="9" id="KW-1185">Reference proteome</keyword>
<evidence type="ECO:0000259" key="7">
    <source>
        <dbReference type="Pfam" id="PF04138"/>
    </source>
</evidence>
<dbReference type="PANTHER" id="PTHR38459:SF1">
    <property type="entry name" value="PROPHAGE BACTOPRENOL-LINKED GLUCOSE TRANSLOCASE HOMOLOG"/>
    <property type="match status" value="1"/>
</dbReference>
<dbReference type="RefSeq" id="WP_422864472.1">
    <property type="nucleotide sequence ID" value="NZ_JAMSKV010000009.1"/>
</dbReference>
<evidence type="ECO:0000256" key="3">
    <source>
        <dbReference type="ARBA" id="ARBA00022692"/>
    </source>
</evidence>
<sequence>MTSASIDLLPADPLLPDAGEPAADPVIAAIASRHGRWLKLATQFLRFGTVGGLGFLWDAATVYALKPFVGLTIAALGAYLVAATMNWMLNRLWTFRGSAQKDGLLRQWLTFLGANLFGFSINRGVMFSLVWASPICAAYPVLPLAAGSLAGMFANFGLSRRVVFRDAA</sequence>
<feature type="transmembrane region" description="Helical" evidence="6">
    <location>
        <begin position="137"/>
        <end position="158"/>
    </location>
</feature>
<keyword evidence="4 6" id="KW-1133">Transmembrane helix</keyword>
<keyword evidence="5 6" id="KW-0472">Membrane</keyword>
<organism evidence="8 9">
    <name type="scientific">Endosaccharibacter trunci</name>
    <dbReference type="NCBI Taxonomy" id="2812733"/>
    <lineage>
        <taxon>Bacteria</taxon>
        <taxon>Pseudomonadati</taxon>
        <taxon>Pseudomonadota</taxon>
        <taxon>Alphaproteobacteria</taxon>
        <taxon>Acetobacterales</taxon>
        <taxon>Acetobacteraceae</taxon>
        <taxon>Endosaccharibacter</taxon>
    </lineage>
</organism>
<keyword evidence="3 6" id="KW-0812">Transmembrane</keyword>
<dbReference type="InterPro" id="IPR007267">
    <property type="entry name" value="GtrA_DPMS_TM"/>
</dbReference>
<accession>A0ABT1W8C7</accession>
<comment type="caution">
    <text evidence="8">The sequence shown here is derived from an EMBL/GenBank/DDBJ whole genome shotgun (WGS) entry which is preliminary data.</text>
</comment>
<dbReference type="Pfam" id="PF04138">
    <property type="entry name" value="GtrA_DPMS_TM"/>
    <property type="match status" value="1"/>
</dbReference>
<proteinExistence type="inferred from homology"/>
<evidence type="ECO:0000256" key="1">
    <source>
        <dbReference type="ARBA" id="ARBA00004141"/>
    </source>
</evidence>
<comment type="subcellular location">
    <subcellularLocation>
        <location evidence="1">Membrane</location>
        <topology evidence="1">Multi-pass membrane protein</topology>
    </subcellularLocation>
</comment>
<dbReference type="PANTHER" id="PTHR38459">
    <property type="entry name" value="PROPHAGE BACTOPRENOL-LINKED GLUCOSE TRANSLOCASE HOMOLOG"/>
    <property type="match status" value="1"/>
</dbReference>
<feature type="transmembrane region" description="Helical" evidence="6">
    <location>
        <begin position="109"/>
        <end position="131"/>
    </location>
</feature>
<comment type="similarity">
    <text evidence="2">Belongs to the GtrA family.</text>
</comment>
<reference evidence="8 9" key="1">
    <citation type="submission" date="2022-06" db="EMBL/GenBank/DDBJ databases">
        <title>Endosaccharibacter gen. nov., sp. nov., endophytic bacteria isolated from sugarcane.</title>
        <authorList>
            <person name="Pitiwittayakul N."/>
            <person name="Yukphan P."/>
            <person name="Charoenyingcharoen P."/>
            <person name="Tanasupawat S."/>
        </authorList>
    </citation>
    <scope>NUCLEOTIDE SEQUENCE [LARGE SCALE GENOMIC DNA]</scope>
    <source>
        <strain evidence="8 9">KSS8</strain>
    </source>
</reference>
<name>A0ABT1W8C7_9PROT</name>
<dbReference type="EMBL" id="JAMSKV010000009">
    <property type="protein sequence ID" value="MCQ8278993.1"/>
    <property type="molecule type" value="Genomic_DNA"/>
</dbReference>
<evidence type="ECO:0000313" key="9">
    <source>
        <dbReference type="Proteomes" id="UP001524587"/>
    </source>
</evidence>
<evidence type="ECO:0000256" key="6">
    <source>
        <dbReference type="SAM" id="Phobius"/>
    </source>
</evidence>
<dbReference type="InterPro" id="IPR051401">
    <property type="entry name" value="GtrA_CellWall_Glycosyl"/>
</dbReference>
<feature type="domain" description="GtrA/DPMS transmembrane" evidence="7">
    <location>
        <begin position="46"/>
        <end position="164"/>
    </location>
</feature>
<dbReference type="Proteomes" id="UP001524587">
    <property type="component" value="Unassembled WGS sequence"/>
</dbReference>
<protein>
    <submittedName>
        <fullName evidence="8">GtrA family protein</fullName>
    </submittedName>
</protein>
<evidence type="ECO:0000256" key="5">
    <source>
        <dbReference type="ARBA" id="ARBA00023136"/>
    </source>
</evidence>
<feature type="transmembrane region" description="Helical" evidence="6">
    <location>
        <begin position="71"/>
        <end position="89"/>
    </location>
</feature>
<evidence type="ECO:0000256" key="2">
    <source>
        <dbReference type="ARBA" id="ARBA00009399"/>
    </source>
</evidence>